<evidence type="ECO:0000256" key="2">
    <source>
        <dbReference type="ARBA" id="ARBA00022827"/>
    </source>
</evidence>
<gene>
    <name evidence="6" type="ORF">PRZ48_015062</name>
</gene>
<evidence type="ECO:0000313" key="7">
    <source>
        <dbReference type="Proteomes" id="UP001305779"/>
    </source>
</evidence>
<proteinExistence type="predicted"/>
<feature type="domain" description="FAD-binding" evidence="5">
    <location>
        <begin position="8"/>
        <end position="368"/>
    </location>
</feature>
<comment type="caution">
    <text evidence="6">The sequence shown here is derived from an EMBL/GenBank/DDBJ whole genome shotgun (WGS) entry which is preliminary data.</text>
</comment>
<organism evidence="6 7">
    <name type="scientific">Zasmidium cellare</name>
    <name type="common">Wine cellar mold</name>
    <name type="synonym">Racodium cellare</name>
    <dbReference type="NCBI Taxonomy" id="395010"/>
    <lineage>
        <taxon>Eukaryota</taxon>
        <taxon>Fungi</taxon>
        <taxon>Dikarya</taxon>
        <taxon>Ascomycota</taxon>
        <taxon>Pezizomycotina</taxon>
        <taxon>Dothideomycetes</taxon>
        <taxon>Dothideomycetidae</taxon>
        <taxon>Mycosphaerellales</taxon>
        <taxon>Mycosphaerellaceae</taxon>
        <taxon>Zasmidium</taxon>
    </lineage>
</organism>
<dbReference type="Proteomes" id="UP001305779">
    <property type="component" value="Unassembled WGS sequence"/>
</dbReference>
<feature type="transmembrane region" description="Helical" evidence="4">
    <location>
        <begin position="7"/>
        <end position="25"/>
    </location>
</feature>
<keyword evidence="3" id="KW-0560">Oxidoreductase</keyword>
<dbReference type="PRINTS" id="PR00420">
    <property type="entry name" value="RNGMNOXGNASE"/>
</dbReference>
<dbReference type="Pfam" id="PF01494">
    <property type="entry name" value="FAD_binding_3"/>
    <property type="match status" value="1"/>
</dbReference>
<sequence>MAPKKGFEVAIIGGGIAGLTLAIALHHRGVKVVIYEQAAHFAEIGAGVSFTPNAVAAMQHCHPEVHAAFEKIRTGNLWPSKKNVWFDYHDGYHAKKHETFAFSITSSLGQAGVHRARYLDELVKLLPGECARFGKRLEGWERNARTGRWRVRFEDGSEATADAIIGCDGIKSKVRQLLYGDHPCSHPTFTHKYAYRALATMDDAIKAVGEEKAKNSCMHMGPGGHMLTFPVNHGQTLNIVAFHTTQSDWPDYNKLTRPATREDALRDFANYGPDVTNLLKLCQPSLDVWAIFHLGDHPVPEYAKGSICLVGDAAHATSPHHGAGAGFCIEDSAVLSDLLADERVRTQSDIETAFAVYDSVRRERGNWLVQSSQHIGNCYEWIGEGVGEDFGRVEREIRTRNGVIADVDVEGMCREAVGVLRGRLGGDEGARL</sequence>
<dbReference type="SUPFAM" id="SSF51905">
    <property type="entry name" value="FAD/NAD(P)-binding domain"/>
    <property type="match status" value="1"/>
</dbReference>
<dbReference type="SUPFAM" id="SSF54373">
    <property type="entry name" value="FAD-linked reductases, C-terminal domain"/>
    <property type="match status" value="1"/>
</dbReference>
<dbReference type="InterPro" id="IPR051104">
    <property type="entry name" value="FAD_monoxygenase"/>
</dbReference>
<dbReference type="Gene3D" id="3.50.50.60">
    <property type="entry name" value="FAD/NAD(P)-binding domain"/>
    <property type="match status" value="1"/>
</dbReference>
<accession>A0ABR0DXI9</accession>
<protein>
    <recommendedName>
        <fullName evidence="5">FAD-binding domain-containing protein</fullName>
    </recommendedName>
</protein>
<dbReference type="PANTHER" id="PTHR46720:SF3">
    <property type="entry name" value="FAD-BINDING DOMAIN-CONTAINING PROTEIN-RELATED"/>
    <property type="match status" value="1"/>
</dbReference>
<keyword evidence="1" id="KW-0285">Flavoprotein</keyword>
<keyword evidence="2" id="KW-0274">FAD</keyword>
<evidence type="ECO:0000256" key="4">
    <source>
        <dbReference type="SAM" id="Phobius"/>
    </source>
</evidence>
<dbReference type="EMBL" id="JAXOVC010000015">
    <property type="protein sequence ID" value="KAK4493877.1"/>
    <property type="molecule type" value="Genomic_DNA"/>
</dbReference>
<dbReference type="PANTHER" id="PTHR46720">
    <property type="entry name" value="HYDROXYLASE, PUTATIVE (AFU_ORTHOLOGUE AFUA_3G01460)-RELATED"/>
    <property type="match status" value="1"/>
</dbReference>
<keyword evidence="4" id="KW-1133">Transmembrane helix</keyword>
<keyword evidence="4" id="KW-0472">Membrane</keyword>
<reference evidence="6 7" key="1">
    <citation type="journal article" date="2023" name="G3 (Bethesda)">
        <title>A chromosome-level genome assembly of Zasmidium syzygii isolated from banana leaves.</title>
        <authorList>
            <person name="van Westerhoven A.C."/>
            <person name="Mehrabi R."/>
            <person name="Talebi R."/>
            <person name="Steentjes M.B.F."/>
            <person name="Corcolon B."/>
            <person name="Chong P.A."/>
            <person name="Kema G.H.J."/>
            <person name="Seidl M.F."/>
        </authorList>
    </citation>
    <scope>NUCLEOTIDE SEQUENCE [LARGE SCALE GENOMIC DNA]</scope>
    <source>
        <strain evidence="6 7">P124</strain>
    </source>
</reference>
<evidence type="ECO:0000259" key="5">
    <source>
        <dbReference type="Pfam" id="PF01494"/>
    </source>
</evidence>
<keyword evidence="7" id="KW-1185">Reference proteome</keyword>
<keyword evidence="4" id="KW-0812">Transmembrane</keyword>
<dbReference type="InterPro" id="IPR036188">
    <property type="entry name" value="FAD/NAD-bd_sf"/>
</dbReference>
<evidence type="ECO:0000313" key="6">
    <source>
        <dbReference type="EMBL" id="KAK4493877.1"/>
    </source>
</evidence>
<dbReference type="InterPro" id="IPR002938">
    <property type="entry name" value="FAD-bd"/>
</dbReference>
<evidence type="ECO:0000256" key="3">
    <source>
        <dbReference type="ARBA" id="ARBA00023002"/>
    </source>
</evidence>
<name>A0ABR0DXI9_ZASCE</name>
<evidence type="ECO:0000256" key="1">
    <source>
        <dbReference type="ARBA" id="ARBA00022630"/>
    </source>
</evidence>